<reference evidence="1 2" key="1">
    <citation type="submission" date="2020-07" db="EMBL/GenBank/DDBJ databases">
        <title>Complete genome sequence of Chitinibacter sp. 2T18.</title>
        <authorList>
            <person name="Bae J.-W."/>
            <person name="Choi J.-W."/>
        </authorList>
    </citation>
    <scope>NUCLEOTIDE SEQUENCE [LARGE SCALE GENOMIC DNA]</scope>
    <source>
        <strain evidence="1 2">2T18</strain>
    </source>
</reference>
<gene>
    <name evidence="1" type="ORF">HQ393_03935</name>
</gene>
<dbReference type="KEGG" id="chiz:HQ393_03935"/>
<organism evidence="1 2">
    <name type="scientific">Chitinibacter bivalviorum</name>
    <dbReference type="NCBI Taxonomy" id="2739434"/>
    <lineage>
        <taxon>Bacteria</taxon>
        <taxon>Pseudomonadati</taxon>
        <taxon>Pseudomonadota</taxon>
        <taxon>Betaproteobacteria</taxon>
        <taxon>Neisseriales</taxon>
        <taxon>Chitinibacteraceae</taxon>
        <taxon>Chitinibacter</taxon>
    </lineage>
</organism>
<dbReference type="Proteomes" id="UP000509597">
    <property type="component" value="Chromosome"/>
</dbReference>
<evidence type="ECO:0008006" key="3">
    <source>
        <dbReference type="Google" id="ProtNLM"/>
    </source>
</evidence>
<accession>A0A7H9BFU7</accession>
<keyword evidence="2" id="KW-1185">Reference proteome</keyword>
<dbReference type="AlphaFoldDB" id="A0A7H9BFU7"/>
<evidence type="ECO:0000313" key="1">
    <source>
        <dbReference type="EMBL" id="QLG87467.1"/>
    </source>
</evidence>
<proteinExistence type="predicted"/>
<dbReference type="EMBL" id="CP058627">
    <property type="protein sequence ID" value="QLG87467.1"/>
    <property type="molecule type" value="Genomic_DNA"/>
</dbReference>
<name>A0A7H9BFU7_9NEIS</name>
<protein>
    <recommendedName>
        <fullName evidence="3">HEAT repeat domain-containing protein</fullName>
    </recommendedName>
</protein>
<sequence length="104" mass="11719">MSPVNVDEWLNEILSRDAMTFEEAYWGERPPANEAVPRILQALTAPLDSYTRGKLIELLGECEDLSVLHVLEKELLSPDESMQFWASLSIDALNSLAPWQKSST</sequence>
<evidence type="ECO:0000313" key="2">
    <source>
        <dbReference type="Proteomes" id="UP000509597"/>
    </source>
</evidence>
<dbReference type="RefSeq" id="WP_179357550.1">
    <property type="nucleotide sequence ID" value="NZ_CP058627.1"/>
</dbReference>